<reference evidence="5 6" key="1">
    <citation type="submission" date="2020-12" db="EMBL/GenBank/DDBJ databases">
        <title>Whole genome sequences of gut porcine anaerobes.</title>
        <authorList>
            <person name="Kubasova T."/>
            <person name="Jahodarova E."/>
            <person name="Rychlik I."/>
        </authorList>
    </citation>
    <scope>NUCLEOTIDE SEQUENCE [LARGE SCALE GENOMIC DNA]</scope>
    <source>
        <strain evidence="5 6">An867</strain>
    </source>
</reference>
<comment type="catalytic activity">
    <reaction evidence="4">
        <text>(6S)-5-formyl-5,6,7,8-tetrahydrofolate + ATP = (6R)-5,10-methenyltetrahydrofolate + ADP + phosphate</text>
        <dbReference type="Rhea" id="RHEA:10488"/>
        <dbReference type="ChEBI" id="CHEBI:30616"/>
        <dbReference type="ChEBI" id="CHEBI:43474"/>
        <dbReference type="ChEBI" id="CHEBI:57455"/>
        <dbReference type="ChEBI" id="CHEBI:57457"/>
        <dbReference type="ChEBI" id="CHEBI:456216"/>
        <dbReference type="EC" id="6.3.3.2"/>
    </reaction>
</comment>
<dbReference type="EMBL" id="JAFBIT010000001">
    <property type="protein sequence ID" value="MCF2651638.1"/>
    <property type="molecule type" value="Genomic_DNA"/>
</dbReference>
<dbReference type="Gene3D" id="3.40.50.10420">
    <property type="entry name" value="NagB/RpiA/CoA transferase-like"/>
    <property type="match status" value="1"/>
</dbReference>
<dbReference type="NCBIfam" id="TIGR02727">
    <property type="entry name" value="MTHFS_bact"/>
    <property type="match status" value="1"/>
</dbReference>
<gene>
    <name evidence="5" type="ORF">JQM67_03390</name>
</gene>
<dbReference type="InterPro" id="IPR024185">
    <property type="entry name" value="FTHF_cligase-like_sf"/>
</dbReference>
<keyword evidence="6" id="KW-1185">Reference proteome</keyword>
<dbReference type="RefSeq" id="WP_235322650.1">
    <property type="nucleotide sequence ID" value="NZ_JAFBIT010000001.1"/>
</dbReference>
<dbReference type="Proteomes" id="UP001299220">
    <property type="component" value="Unassembled WGS sequence"/>
</dbReference>
<comment type="similarity">
    <text evidence="1 4">Belongs to the 5-formyltetrahydrofolate cyclo-ligase family.</text>
</comment>
<dbReference type="Pfam" id="PF01812">
    <property type="entry name" value="5-FTHF_cyc-lig"/>
    <property type="match status" value="1"/>
</dbReference>
<dbReference type="PIRSF" id="PIRSF006806">
    <property type="entry name" value="FTHF_cligase"/>
    <property type="match status" value="1"/>
</dbReference>
<comment type="cofactor">
    <cofactor evidence="4">
        <name>Mg(2+)</name>
        <dbReference type="ChEBI" id="CHEBI:18420"/>
    </cofactor>
</comment>
<dbReference type="EC" id="6.3.3.2" evidence="4"/>
<evidence type="ECO:0000313" key="5">
    <source>
        <dbReference type="EMBL" id="MCF2651638.1"/>
    </source>
</evidence>
<sequence>MTDKRALRREMLALRRACTDRAERDEALFRCVTASALYREADCVLCYVNFDCEAETIRLLRQTLADGKSLYVPRCVPGTNHMDFYRIQSPDLLQPGAYGILEPPAEACLRFTGEERAVCFVPGVAFTVKGARIGYGKGYYDTFLEKIDVCAIGLCYDFQIVSAIPAEAHDKRMDYIITDMNLYKCSADAVASGRKDGM</sequence>
<evidence type="ECO:0000256" key="1">
    <source>
        <dbReference type="ARBA" id="ARBA00010638"/>
    </source>
</evidence>
<protein>
    <recommendedName>
        <fullName evidence="4">5-formyltetrahydrofolate cyclo-ligase</fullName>
        <ecNumber evidence="4">6.3.3.2</ecNumber>
    </recommendedName>
</protein>
<organism evidence="5 6">
    <name type="scientific">Anaeromassilibacillus senegalensis</name>
    <dbReference type="NCBI Taxonomy" id="1673717"/>
    <lineage>
        <taxon>Bacteria</taxon>
        <taxon>Bacillati</taxon>
        <taxon>Bacillota</taxon>
        <taxon>Clostridia</taxon>
        <taxon>Eubacteriales</taxon>
        <taxon>Acutalibacteraceae</taxon>
        <taxon>Anaeromassilibacillus</taxon>
    </lineage>
</organism>
<keyword evidence="3 4" id="KW-0067">ATP-binding</keyword>
<dbReference type="PANTHER" id="PTHR23407">
    <property type="entry name" value="ATPASE INHIBITOR/5-FORMYLTETRAHYDROFOLATE CYCLO-LIGASE"/>
    <property type="match status" value="1"/>
</dbReference>
<dbReference type="SUPFAM" id="SSF100950">
    <property type="entry name" value="NagB/RpiA/CoA transferase-like"/>
    <property type="match status" value="1"/>
</dbReference>
<proteinExistence type="inferred from homology"/>
<keyword evidence="4" id="KW-0479">Metal-binding</keyword>
<evidence type="ECO:0000256" key="2">
    <source>
        <dbReference type="ARBA" id="ARBA00022741"/>
    </source>
</evidence>
<accession>A0ABS9CM10</accession>
<dbReference type="GO" id="GO:0030272">
    <property type="term" value="F:5-formyltetrahydrofolate cyclo-ligase activity"/>
    <property type="evidence" value="ECO:0007669"/>
    <property type="project" value="UniProtKB-EC"/>
</dbReference>
<dbReference type="PANTHER" id="PTHR23407:SF1">
    <property type="entry name" value="5-FORMYLTETRAHYDROFOLATE CYCLO-LIGASE"/>
    <property type="match status" value="1"/>
</dbReference>
<dbReference type="InterPro" id="IPR002698">
    <property type="entry name" value="FTHF_cligase"/>
</dbReference>
<evidence type="ECO:0000313" key="6">
    <source>
        <dbReference type="Proteomes" id="UP001299220"/>
    </source>
</evidence>
<dbReference type="InterPro" id="IPR037171">
    <property type="entry name" value="NagB/RpiA_transferase-like"/>
</dbReference>
<keyword evidence="5" id="KW-0436">Ligase</keyword>
<keyword evidence="4" id="KW-0460">Magnesium</keyword>
<evidence type="ECO:0000256" key="3">
    <source>
        <dbReference type="ARBA" id="ARBA00022840"/>
    </source>
</evidence>
<comment type="caution">
    <text evidence="5">The sequence shown here is derived from an EMBL/GenBank/DDBJ whole genome shotgun (WGS) entry which is preliminary data.</text>
</comment>
<evidence type="ECO:0000256" key="4">
    <source>
        <dbReference type="RuleBase" id="RU361279"/>
    </source>
</evidence>
<name>A0ABS9CM10_9FIRM</name>
<keyword evidence="2 4" id="KW-0547">Nucleotide-binding</keyword>